<dbReference type="EMBL" id="JACHDN010000001">
    <property type="protein sequence ID" value="MBB5472101.1"/>
    <property type="molecule type" value="Genomic_DNA"/>
</dbReference>
<accession>A0A7W8W8R2</accession>
<organism evidence="1 2">
    <name type="scientific">Cellulomonas hominis</name>
    <dbReference type="NCBI Taxonomy" id="156981"/>
    <lineage>
        <taxon>Bacteria</taxon>
        <taxon>Bacillati</taxon>
        <taxon>Actinomycetota</taxon>
        <taxon>Actinomycetes</taxon>
        <taxon>Micrococcales</taxon>
        <taxon>Cellulomonadaceae</taxon>
        <taxon>Cellulomonas</taxon>
    </lineage>
</organism>
<protein>
    <submittedName>
        <fullName evidence="1">Uncharacterized protein</fullName>
    </submittedName>
</protein>
<gene>
    <name evidence="1" type="ORF">HNR08_000837</name>
</gene>
<dbReference type="Proteomes" id="UP000564629">
    <property type="component" value="Unassembled WGS sequence"/>
</dbReference>
<evidence type="ECO:0000313" key="1">
    <source>
        <dbReference type="EMBL" id="MBB5472101.1"/>
    </source>
</evidence>
<dbReference type="AlphaFoldDB" id="A0A7W8W8R2"/>
<proteinExistence type="predicted"/>
<name>A0A7W8W8R2_9CELL</name>
<reference evidence="1 2" key="1">
    <citation type="submission" date="2020-08" db="EMBL/GenBank/DDBJ databases">
        <title>Sequencing the genomes of 1000 actinobacteria strains.</title>
        <authorList>
            <person name="Klenk H.-P."/>
        </authorList>
    </citation>
    <scope>NUCLEOTIDE SEQUENCE [LARGE SCALE GENOMIC DNA]</scope>
    <source>
        <strain evidence="1 2">DSM 9581</strain>
    </source>
</reference>
<comment type="caution">
    <text evidence="1">The sequence shown here is derived from an EMBL/GenBank/DDBJ whole genome shotgun (WGS) entry which is preliminary data.</text>
</comment>
<sequence>MTVRVLTYGGIIQSLDVEQPQRSGTTTVFDL</sequence>
<evidence type="ECO:0000313" key="2">
    <source>
        <dbReference type="Proteomes" id="UP000564629"/>
    </source>
</evidence>